<feature type="chain" id="PRO_5023028809" description="DUF1329 domain-containing protein" evidence="1">
    <location>
        <begin position="22"/>
        <end position="112"/>
    </location>
</feature>
<protein>
    <recommendedName>
        <fullName evidence="4">DUF1329 domain-containing protein</fullName>
    </recommendedName>
</protein>
<reference evidence="2 3" key="1">
    <citation type="submission" date="2017-07" db="EMBL/GenBank/DDBJ databases">
        <title>Complete genome sequence of Oryzomicrobium terrae TPP412.</title>
        <authorList>
            <person name="Chiu L.-W."/>
            <person name="Lo K.-J."/>
            <person name="Tsai Y.-M."/>
            <person name="Lin S.-S."/>
            <person name="Kuo C.-H."/>
            <person name="Liu C.-T."/>
        </authorList>
    </citation>
    <scope>NUCLEOTIDE SEQUENCE [LARGE SCALE GENOMIC DNA]</scope>
    <source>
        <strain evidence="2 3">TPP412</strain>
    </source>
</reference>
<dbReference type="EMBL" id="CP022579">
    <property type="protein sequence ID" value="QEL65746.1"/>
    <property type="molecule type" value="Genomic_DNA"/>
</dbReference>
<organism evidence="2 3">
    <name type="scientific">Oryzomicrobium terrae</name>
    <dbReference type="NCBI Taxonomy" id="1735038"/>
    <lineage>
        <taxon>Bacteria</taxon>
        <taxon>Pseudomonadati</taxon>
        <taxon>Pseudomonadota</taxon>
        <taxon>Betaproteobacteria</taxon>
        <taxon>Rhodocyclales</taxon>
        <taxon>Rhodocyclaceae</taxon>
        <taxon>Oryzomicrobium</taxon>
    </lineage>
</organism>
<gene>
    <name evidence="2" type="ORF">OTERR_22700</name>
</gene>
<evidence type="ECO:0000256" key="1">
    <source>
        <dbReference type="SAM" id="SignalP"/>
    </source>
</evidence>
<dbReference type="RefSeq" id="WP_223115941.1">
    <property type="nucleotide sequence ID" value="NZ_CP022579.1"/>
</dbReference>
<proteinExistence type="predicted"/>
<accession>A0A5C1EA19</accession>
<keyword evidence="3" id="KW-1185">Reference proteome</keyword>
<sequence length="112" mass="11598">MRLPKALALGAALVAAFPAHAAENGASAGVPAKALDRTPIEATTATGDPVRLLPNGRWEYVDADKAKAAKALADQFPENHTRPVAAQGGVFGVGRTVMPGDRDYNRGSLGHK</sequence>
<dbReference type="Proteomes" id="UP000323671">
    <property type="component" value="Chromosome"/>
</dbReference>
<evidence type="ECO:0000313" key="2">
    <source>
        <dbReference type="EMBL" id="QEL65746.1"/>
    </source>
</evidence>
<evidence type="ECO:0008006" key="4">
    <source>
        <dbReference type="Google" id="ProtNLM"/>
    </source>
</evidence>
<feature type="signal peptide" evidence="1">
    <location>
        <begin position="1"/>
        <end position="21"/>
    </location>
</feature>
<evidence type="ECO:0000313" key="3">
    <source>
        <dbReference type="Proteomes" id="UP000323671"/>
    </source>
</evidence>
<name>A0A5C1EA19_9RHOO</name>
<dbReference type="AlphaFoldDB" id="A0A5C1EA19"/>
<keyword evidence="1" id="KW-0732">Signal</keyword>
<dbReference type="KEGG" id="otr:OTERR_22700"/>